<evidence type="ECO:0000313" key="3">
    <source>
        <dbReference type="Proteomes" id="UP000006727"/>
    </source>
</evidence>
<sequence length="47" mass="5510">MLYKEKKKLEVVVGYQLMANSAVRVLKGIQLLDELFTRKNFPKLSLR</sequence>
<keyword evidence="3" id="KW-1185">Reference proteome</keyword>
<reference evidence="2" key="3">
    <citation type="submission" date="2020-12" db="UniProtKB">
        <authorList>
            <consortium name="EnsemblPlants"/>
        </authorList>
    </citation>
    <scope>IDENTIFICATION</scope>
</reference>
<dbReference type="EnsemblPlants" id="Pp3c17_900V3.1">
    <property type="protein sequence ID" value="Pp3c17_900V3.1"/>
    <property type="gene ID" value="Pp3c17_900"/>
</dbReference>
<protein>
    <submittedName>
        <fullName evidence="1 2">Uncharacterized protein</fullName>
    </submittedName>
</protein>
<reference evidence="1 3" key="1">
    <citation type="journal article" date="2008" name="Science">
        <title>The Physcomitrella genome reveals evolutionary insights into the conquest of land by plants.</title>
        <authorList>
            <person name="Rensing S."/>
            <person name="Lang D."/>
            <person name="Zimmer A."/>
            <person name="Terry A."/>
            <person name="Salamov A."/>
            <person name="Shapiro H."/>
            <person name="Nishiyama T."/>
            <person name="Perroud P.-F."/>
            <person name="Lindquist E."/>
            <person name="Kamisugi Y."/>
            <person name="Tanahashi T."/>
            <person name="Sakakibara K."/>
            <person name="Fujita T."/>
            <person name="Oishi K."/>
            <person name="Shin-I T."/>
            <person name="Kuroki Y."/>
            <person name="Toyoda A."/>
            <person name="Suzuki Y."/>
            <person name="Hashimoto A."/>
            <person name="Yamaguchi K."/>
            <person name="Sugano A."/>
            <person name="Kohara Y."/>
            <person name="Fujiyama A."/>
            <person name="Anterola A."/>
            <person name="Aoki S."/>
            <person name="Ashton N."/>
            <person name="Barbazuk W.B."/>
            <person name="Barker E."/>
            <person name="Bennetzen J."/>
            <person name="Bezanilla M."/>
            <person name="Blankenship R."/>
            <person name="Cho S.H."/>
            <person name="Dutcher S."/>
            <person name="Estelle M."/>
            <person name="Fawcett J.A."/>
            <person name="Gundlach H."/>
            <person name="Hanada K."/>
            <person name="Heyl A."/>
            <person name="Hicks K.A."/>
            <person name="Hugh J."/>
            <person name="Lohr M."/>
            <person name="Mayer K."/>
            <person name="Melkozernov A."/>
            <person name="Murata T."/>
            <person name="Nelson D."/>
            <person name="Pils B."/>
            <person name="Prigge M."/>
            <person name="Reiss B."/>
            <person name="Renner T."/>
            <person name="Rombauts S."/>
            <person name="Rushton P."/>
            <person name="Sanderfoot A."/>
            <person name="Schween G."/>
            <person name="Shiu S.-H."/>
            <person name="Stueber K."/>
            <person name="Theodoulou F.L."/>
            <person name="Tu H."/>
            <person name="Van de Peer Y."/>
            <person name="Verrier P.J."/>
            <person name="Waters E."/>
            <person name="Wood A."/>
            <person name="Yang L."/>
            <person name="Cove D."/>
            <person name="Cuming A."/>
            <person name="Hasebe M."/>
            <person name="Lucas S."/>
            <person name="Mishler D.B."/>
            <person name="Reski R."/>
            <person name="Grigoriev I."/>
            <person name="Quatrano R.S."/>
            <person name="Boore J.L."/>
        </authorList>
    </citation>
    <scope>NUCLEOTIDE SEQUENCE [LARGE SCALE GENOMIC DNA]</scope>
    <source>
        <strain evidence="2 3">cv. Gransden 2004</strain>
    </source>
</reference>
<dbReference type="EMBL" id="ABEU02000017">
    <property type="protein sequence ID" value="PNR35658.1"/>
    <property type="molecule type" value="Genomic_DNA"/>
</dbReference>
<dbReference type="AlphaFoldDB" id="A0A2K1J2A7"/>
<dbReference type="InParanoid" id="A0A2K1J2A7"/>
<name>A0A2K1J2A7_PHYPA</name>
<accession>A0A2K1J2A7</accession>
<evidence type="ECO:0000313" key="2">
    <source>
        <dbReference type="EnsemblPlants" id="Pp3c17_900V3.1"/>
    </source>
</evidence>
<proteinExistence type="predicted"/>
<gene>
    <name evidence="1" type="ORF">PHYPA_021508</name>
</gene>
<dbReference type="Proteomes" id="UP000006727">
    <property type="component" value="Chromosome 17"/>
</dbReference>
<evidence type="ECO:0000313" key="1">
    <source>
        <dbReference type="EMBL" id="PNR35658.1"/>
    </source>
</evidence>
<dbReference type="Gramene" id="Pp3c17_900V3.1">
    <property type="protein sequence ID" value="Pp3c17_900V3.1"/>
    <property type="gene ID" value="Pp3c17_900"/>
</dbReference>
<reference evidence="1 3" key="2">
    <citation type="journal article" date="2018" name="Plant J.">
        <title>The Physcomitrella patens chromosome-scale assembly reveals moss genome structure and evolution.</title>
        <authorList>
            <person name="Lang D."/>
            <person name="Ullrich K.K."/>
            <person name="Murat F."/>
            <person name="Fuchs J."/>
            <person name="Jenkins J."/>
            <person name="Haas F.B."/>
            <person name="Piednoel M."/>
            <person name="Gundlach H."/>
            <person name="Van Bel M."/>
            <person name="Meyberg R."/>
            <person name="Vives C."/>
            <person name="Morata J."/>
            <person name="Symeonidi A."/>
            <person name="Hiss M."/>
            <person name="Muchero W."/>
            <person name="Kamisugi Y."/>
            <person name="Saleh O."/>
            <person name="Blanc G."/>
            <person name="Decker E.L."/>
            <person name="van Gessel N."/>
            <person name="Grimwood J."/>
            <person name="Hayes R.D."/>
            <person name="Graham S.W."/>
            <person name="Gunter L.E."/>
            <person name="McDaniel S.F."/>
            <person name="Hoernstein S.N.W."/>
            <person name="Larsson A."/>
            <person name="Li F.W."/>
            <person name="Perroud P.F."/>
            <person name="Phillips J."/>
            <person name="Ranjan P."/>
            <person name="Rokshar D.S."/>
            <person name="Rothfels C.J."/>
            <person name="Schneider L."/>
            <person name="Shu S."/>
            <person name="Stevenson D.W."/>
            <person name="Thummler F."/>
            <person name="Tillich M."/>
            <person name="Villarreal Aguilar J.C."/>
            <person name="Widiez T."/>
            <person name="Wong G.K."/>
            <person name="Wymore A."/>
            <person name="Zhang Y."/>
            <person name="Zimmer A.D."/>
            <person name="Quatrano R.S."/>
            <person name="Mayer K.F.X."/>
            <person name="Goodstein D."/>
            <person name="Casacuberta J.M."/>
            <person name="Vandepoele K."/>
            <person name="Reski R."/>
            <person name="Cuming A.C."/>
            <person name="Tuskan G.A."/>
            <person name="Maumus F."/>
            <person name="Salse J."/>
            <person name="Schmutz J."/>
            <person name="Rensing S.A."/>
        </authorList>
    </citation>
    <scope>NUCLEOTIDE SEQUENCE [LARGE SCALE GENOMIC DNA]</scope>
    <source>
        <strain evidence="2 3">cv. Gransden 2004</strain>
    </source>
</reference>
<organism evidence="1">
    <name type="scientific">Physcomitrium patens</name>
    <name type="common">Spreading-leaved earth moss</name>
    <name type="synonym">Physcomitrella patens</name>
    <dbReference type="NCBI Taxonomy" id="3218"/>
    <lineage>
        <taxon>Eukaryota</taxon>
        <taxon>Viridiplantae</taxon>
        <taxon>Streptophyta</taxon>
        <taxon>Embryophyta</taxon>
        <taxon>Bryophyta</taxon>
        <taxon>Bryophytina</taxon>
        <taxon>Bryopsida</taxon>
        <taxon>Funariidae</taxon>
        <taxon>Funariales</taxon>
        <taxon>Funariaceae</taxon>
        <taxon>Physcomitrium</taxon>
    </lineage>
</organism>